<dbReference type="SUPFAM" id="SSF50475">
    <property type="entry name" value="FMN-binding split barrel"/>
    <property type="match status" value="1"/>
</dbReference>
<proteinExistence type="predicted"/>
<dbReference type="AlphaFoldDB" id="R4YK95"/>
<accession>R4YK95</accession>
<dbReference type="Gene3D" id="2.30.110.10">
    <property type="entry name" value="Electron Transport, Fmn-binding Protein, Chain A"/>
    <property type="match status" value="1"/>
</dbReference>
<dbReference type="InterPro" id="IPR012349">
    <property type="entry name" value="Split_barrel_FMN-bd"/>
</dbReference>
<name>R4YK95_OLEAN</name>
<dbReference type="PANTHER" id="PTHR42815">
    <property type="entry name" value="FAD-BINDING, PUTATIVE (AFU_ORTHOLOGUE AFUA_6G07600)-RELATED"/>
    <property type="match status" value="1"/>
</dbReference>
<keyword evidence="3" id="KW-1185">Reference proteome</keyword>
<sequence length="206" mass="23143">MQPILDKITSLDELRKIIPPPREIVDNKSINYLDDTAQRFIKRSPFVLLSTGSDDGFDISPKGDPAGFVKILDQHTLAIPERRGNNRIDSCQNILRDARAGLLFFIPNINMTLRVSGRAFLAQDDWLCESMAIKGIKPKFAIILQVDHVMGHCGKSLIRSNLWNTGDQPHNDVPSMAEMVIAHSGANEDVTELQRHLDDSLVNRLY</sequence>
<dbReference type="OrthoDB" id="9796486at2"/>
<dbReference type="STRING" id="698738.OLEAN_C07400"/>
<organism evidence="2 3">
    <name type="scientific">Oleispira antarctica RB-8</name>
    <dbReference type="NCBI Taxonomy" id="698738"/>
    <lineage>
        <taxon>Bacteria</taxon>
        <taxon>Pseudomonadati</taxon>
        <taxon>Pseudomonadota</taxon>
        <taxon>Gammaproteobacteria</taxon>
        <taxon>Oceanospirillales</taxon>
        <taxon>Oceanospirillaceae</taxon>
        <taxon>Oleispira</taxon>
    </lineage>
</organism>
<dbReference type="InterPro" id="IPR011576">
    <property type="entry name" value="Pyridox_Oxase_N"/>
</dbReference>
<evidence type="ECO:0000313" key="3">
    <source>
        <dbReference type="Proteomes" id="UP000032749"/>
    </source>
</evidence>
<protein>
    <recommendedName>
        <fullName evidence="1">Pyridoxamine 5'-phosphate oxidase N-terminal domain-containing protein</fullName>
    </recommendedName>
</protein>
<dbReference type="PANTHER" id="PTHR42815:SF2">
    <property type="entry name" value="FAD-BINDING, PUTATIVE (AFU_ORTHOLOGUE AFUA_6G07600)-RELATED"/>
    <property type="match status" value="1"/>
</dbReference>
<evidence type="ECO:0000259" key="1">
    <source>
        <dbReference type="Pfam" id="PF01243"/>
    </source>
</evidence>
<dbReference type="HOGENOM" id="CLU_085054_1_0_6"/>
<gene>
    <name evidence="2" type="ORF">OLEAN_C07400</name>
</gene>
<dbReference type="Proteomes" id="UP000032749">
    <property type="component" value="Chromosome"/>
</dbReference>
<dbReference type="NCBIfam" id="TIGR04025">
    <property type="entry name" value="PPOX_FMN_DR2398"/>
    <property type="match status" value="1"/>
</dbReference>
<reference evidence="2 3" key="1">
    <citation type="journal article" date="2013" name="Nat. Commun.">
        <title>Genome sequence and functional genomic analysis of the oil-degrading bacterium Oleispira antarctica.</title>
        <authorList>
            <person name="Kube M."/>
            <person name="Chernikova T.N."/>
            <person name="Al-Ramahi Y."/>
            <person name="Beloqui A."/>
            <person name="Lopez-Cortez N."/>
            <person name="Guazzaroni M.E."/>
            <person name="Heipieper H.J."/>
            <person name="Klages S."/>
            <person name="Kotsyurbenko O.R."/>
            <person name="Langer I."/>
            <person name="Nechitaylo T.Y."/>
            <person name="Lunsdorf H."/>
            <person name="Fernandez M."/>
            <person name="Juarez S."/>
            <person name="Ciordia S."/>
            <person name="Singer A."/>
            <person name="Kagan O."/>
            <person name="Egorova O."/>
            <person name="Petit P.A."/>
            <person name="Stogios P."/>
            <person name="Kim Y."/>
            <person name="Tchigvintsev A."/>
            <person name="Flick R."/>
            <person name="Denaro R."/>
            <person name="Genovese M."/>
            <person name="Albar J.P."/>
            <person name="Reva O.N."/>
            <person name="Martinez-Gomariz M."/>
            <person name="Tran H."/>
            <person name="Ferrer M."/>
            <person name="Savchenko A."/>
            <person name="Yakunin A.F."/>
            <person name="Yakimov M.M."/>
            <person name="Golyshina O.V."/>
            <person name="Reinhardt R."/>
            <person name="Golyshin P.N."/>
        </authorList>
    </citation>
    <scope>NUCLEOTIDE SEQUENCE [LARGE SCALE GENOMIC DNA]</scope>
</reference>
<dbReference type="EMBL" id="FO203512">
    <property type="protein sequence ID" value="CCK74916.1"/>
    <property type="molecule type" value="Genomic_DNA"/>
</dbReference>
<evidence type="ECO:0000313" key="2">
    <source>
        <dbReference type="EMBL" id="CCK74916.1"/>
    </source>
</evidence>
<feature type="domain" description="Pyridoxamine 5'-phosphate oxidase N-terminal" evidence="1">
    <location>
        <begin position="33"/>
        <end position="131"/>
    </location>
</feature>
<dbReference type="KEGG" id="oai:OLEAN_C07400"/>
<dbReference type="InterPro" id="IPR024029">
    <property type="entry name" value="Pyridox_Oxase_FMN-dep"/>
</dbReference>
<dbReference type="Pfam" id="PF01243">
    <property type="entry name" value="PNPOx_N"/>
    <property type="match status" value="1"/>
</dbReference>